<proteinExistence type="predicted"/>
<reference evidence="1 2" key="1">
    <citation type="journal article" date="2015" name="Mol. Plant Microbe Interact.">
        <title>Genome, transcriptome, and functional analyses of Penicillium expansum provide new insights into secondary metabolism and pathogenicity.</title>
        <authorList>
            <person name="Ballester A.R."/>
            <person name="Marcet-Houben M."/>
            <person name="Levin E."/>
            <person name="Sela N."/>
            <person name="Selma-Lazaro C."/>
            <person name="Carmona L."/>
            <person name="Wisniewski M."/>
            <person name="Droby S."/>
            <person name="Gonzalez-Candelas L."/>
            <person name="Gabaldon T."/>
        </authorList>
    </citation>
    <scope>NUCLEOTIDE SEQUENCE [LARGE SCALE GENOMIC DNA]</scope>
    <source>
        <strain evidence="1 2">PHI-1</strain>
    </source>
</reference>
<dbReference type="OrthoDB" id="4261517at2759"/>
<sequence length="265" mass="30951">MFKDIEDYIRSSDLENFHRTRRYRGELSARLEVDIPLDKIFHPRPQLMTWRNELNDRYNRCWAILGYVSWIPYMKSWEKALGFFVSSGNRASIYDNGMPIKTKERPNHLRLAQQCPSSSLEASTQVLAPMQVKVTWDRNDNTHRNVNLCRVLTSIAHEGKALPRTDQMMTQDPRACRTGASFRDIIRHMMCCGGYGLNLCDMKLSYCAEVDNCYYEIDAFRSQWKVIQGIFSDPANSKFVIRVLLDVHDFRNGEVYETTELPPVY</sequence>
<name>A0A0A2LG86_PENIT</name>
<dbReference type="HOGENOM" id="CLU_1050118_0_0_1"/>
<dbReference type="OMA" id="YYEIDAF"/>
<evidence type="ECO:0000313" key="1">
    <source>
        <dbReference type="EMBL" id="KGO78193.1"/>
    </source>
</evidence>
<organism evidence="1 2">
    <name type="scientific">Penicillium italicum</name>
    <name type="common">Blue mold</name>
    <dbReference type="NCBI Taxonomy" id="40296"/>
    <lineage>
        <taxon>Eukaryota</taxon>
        <taxon>Fungi</taxon>
        <taxon>Dikarya</taxon>
        <taxon>Ascomycota</taxon>
        <taxon>Pezizomycotina</taxon>
        <taxon>Eurotiomycetes</taxon>
        <taxon>Eurotiomycetidae</taxon>
        <taxon>Eurotiales</taxon>
        <taxon>Aspergillaceae</taxon>
        <taxon>Penicillium</taxon>
    </lineage>
</organism>
<dbReference type="STRING" id="40296.A0A0A2LG86"/>
<dbReference type="PhylomeDB" id="A0A0A2LG86"/>
<dbReference type="AlphaFoldDB" id="A0A0A2LG86"/>
<comment type="caution">
    <text evidence="1">The sequence shown here is derived from an EMBL/GenBank/DDBJ whole genome shotgun (WGS) entry which is preliminary data.</text>
</comment>
<keyword evidence="2" id="KW-1185">Reference proteome</keyword>
<dbReference type="EMBL" id="JQGA01000016">
    <property type="protein sequence ID" value="KGO78193.1"/>
    <property type="molecule type" value="Genomic_DNA"/>
</dbReference>
<dbReference type="Proteomes" id="UP000030104">
    <property type="component" value="Unassembled WGS sequence"/>
</dbReference>
<evidence type="ECO:0000313" key="2">
    <source>
        <dbReference type="Proteomes" id="UP000030104"/>
    </source>
</evidence>
<accession>A0A0A2LG86</accession>
<protein>
    <submittedName>
        <fullName evidence="1">Uncharacterized protein</fullName>
    </submittedName>
</protein>
<gene>
    <name evidence="1" type="ORF">PITC_034080</name>
</gene>